<dbReference type="Proteomes" id="UP000064514">
    <property type="component" value="Unassembled WGS sequence"/>
</dbReference>
<evidence type="ECO:0000256" key="1">
    <source>
        <dbReference type="SAM" id="MobiDB-lite"/>
    </source>
</evidence>
<dbReference type="CDD" id="cd05379">
    <property type="entry name" value="CAP_bacterial"/>
    <property type="match status" value="1"/>
</dbReference>
<proteinExistence type="predicted"/>
<evidence type="ECO:0000313" key="3">
    <source>
        <dbReference type="EMBL" id="GAP05135.1"/>
    </source>
</evidence>
<dbReference type="Gene3D" id="3.40.33.10">
    <property type="entry name" value="CAP"/>
    <property type="match status" value="1"/>
</dbReference>
<dbReference type="RefSeq" id="WP_148666553.1">
    <property type="nucleotide sequence ID" value="NZ_DF968144.1"/>
</dbReference>
<feature type="region of interest" description="Disordered" evidence="1">
    <location>
        <begin position="46"/>
        <end position="66"/>
    </location>
</feature>
<dbReference type="InterPro" id="IPR035940">
    <property type="entry name" value="CAP_sf"/>
</dbReference>
<gene>
    <name evidence="3" type="ORF">FTRO_0670010</name>
</gene>
<dbReference type="Pfam" id="PF00188">
    <property type="entry name" value="CAP"/>
    <property type="match status" value="1"/>
</dbReference>
<feature type="non-terminal residue" evidence="3">
    <location>
        <position position="1"/>
    </location>
</feature>
<feature type="domain" description="SCP" evidence="2">
    <location>
        <begin position="21"/>
        <end position="145"/>
    </location>
</feature>
<organism evidence="3">
    <name type="scientific">Fructobacillus tropaeoli</name>
    <dbReference type="NCBI Taxonomy" id="709323"/>
    <lineage>
        <taxon>Bacteria</taxon>
        <taxon>Bacillati</taxon>
        <taxon>Bacillota</taxon>
        <taxon>Bacilli</taxon>
        <taxon>Lactobacillales</taxon>
        <taxon>Lactobacillaceae</taxon>
        <taxon>Fructobacillus</taxon>
    </lineage>
</organism>
<sequence length="220" mass="23838">QQDLQQAQFAKDVQDSFAKQLNAYRQSKGLSPLVWNQDLADFESDRAESIANGSRSDQTAQSAHDGAKTGIALTLAKQGKVAQGSENESGLVMEQLPNPISTSASDVAKGLLNNWINSPLHNKNQVNPNSKEFGFGIAFGQLSGYRVAYAYTAFATPLPLDNNTPNTESDGSIKSIGTYQDAVNEWSNWSLNPLSESSLTQYHAEPHVETFDDIKANADA</sequence>
<name>A0A3F3H2K9_9LACO</name>
<dbReference type="EMBL" id="DF968144">
    <property type="protein sequence ID" value="GAP05135.1"/>
    <property type="molecule type" value="Genomic_DNA"/>
</dbReference>
<reference evidence="3" key="1">
    <citation type="journal article" date="2015" name="BMC Genomics">
        <title>Comparative genomics of Fructobacillus spp. and Leuconostoc spp. reveals niche-specific evolution of Fructobacillus spp.</title>
        <authorList>
            <person name="Endo A."/>
            <person name="Tanizawa Y."/>
            <person name="Tanaka N."/>
            <person name="Maeno S."/>
            <person name="Kumar H."/>
            <person name="Shiwa Y."/>
            <person name="Okada S."/>
            <person name="Yoshikawa H."/>
            <person name="Dicks L."/>
            <person name="Nakagawa J."/>
            <person name="Arita M."/>
        </authorList>
    </citation>
    <scope>NUCLEOTIDE SEQUENCE [LARGE SCALE GENOMIC DNA]</scope>
    <source>
        <strain evidence="3">F214-1</strain>
    </source>
</reference>
<evidence type="ECO:0000259" key="2">
    <source>
        <dbReference type="Pfam" id="PF00188"/>
    </source>
</evidence>
<feature type="compositionally biased region" description="Polar residues" evidence="1">
    <location>
        <begin position="51"/>
        <end position="62"/>
    </location>
</feature>
<dbReference type="InterPro" id="IPR014044">
    <property type="entry name" value="CAP_dom"/>
</dbReference>
<accession>A0A3F3H2K9</accession>
<dbReference type="SUPFAM" id="SSF55797">
    <property type="entry name" value="PR-1-like"/>
    <property type="match status" value="1"/>
</dbReference>
<protein>
    <submittedName>
        <fullName evidence="3">SCP-like protein</fullName>
    </submittedName>
</protein>
<feature type="non-terminal residue" evidence="3">
    <location>
        <position position="220"/>
    </location>
</feature>
<dbReference type="AlphaFoldDB" id="A0A3F3H2K9"/>